<accession>A0A7X9RWF3</accession>
<gene>
    <name evidence="1" type="ORF">HHU12_18485</name>
</gene>
<proteinExistence type="predicted"/>
<dbReference type="Pfam" id="PF14559">
    <property type="entry name" value="TPR_19"/>
    <property type="match status" value="1"/>
</dbReference>
<dbReference type="InterPro" id="IPR011990">
    <property type="entry name" value="TPR-like_helical_dom_sf"/>
</dbReference>
<evidence type="ECO:0000313" key="1">
    <source>
        <dbReference type="EMBL" id="NME69967.1"/>
    </source>
</evidence>
<keyword evidence="2" id="KW-1185">Reference proteome</keyword>
<protein>
    <submittedName>
        <fullName evidence="1">Tetratricopeptide repeat protein</fullName>
    </submittedName>
</protein>
<organism evidence="1 2">
    <name type="scientific">Flammeovirga aprica JL-4</name>
    <dbReference type="NCBI Taxonomy" id="694437"/>
    <lineage>
        <taxon>Bacteria</taxon>
        <taxon>Pseudomonadati</taxon>
        <taxon>Bacteroidota</taxon>
        <taxon>Cytophagia</taxon>
        <taxon>Cytophagales</taxon>
        <taxon>Flammeovirgaceae</taxon>
        <taxon>Flammeovirga</taxon>
    </lineage>
</organism>
<dbReference type="Proteomes" id="UP000576082">
    <property type="component" value="Unassembled WGS sequence"/>
</dbReference>
<dbReference type="AlphaFoldDB" id="A0A7X9RWF3"/>
<comment type="caution">
    <text evidence="1">The sequence shown here is derived from an EMBL/GenBank/DDBJ whole genome shotgun (WGS) entry which is preliminary data.</text>
</comment>
<name>A0A7X9RWF3_9BACT</name>
<dbReference type="SUPFAM" id="SSF48452">
    <property type="entry name" value="TPR-like"/>
    <property type="match status" value="1"/>
</dbReference>
<reference evidence="1 2" key="1">
    <citation type="submission" date="2020-04" db="EMBL/GenBank/DDBJ databases">
        <title>Flammeovirga sp. SR4, a novel species isolated from seawater.</title>
        <authorList>
            <person name="Wang X."/>
        </authorList>
    </citation>
    <scope>NUCLEOTIDE SEQUENCE [LARGE SCALE GENOMIC DNA]</scope>
    <source>
        <strain evidence="1 2">ATCC 23126</strain>
    </source>
</reference>
<evidence type="ECO:0000313" key="2">
    <source>
        <dbReference type="Proteomes" id="UP000576082"/>
    </source>
</evidence>
<dbReference type="RefSeq" id="WP_169658217.1">
    <property type="nucleotide sequence ID" value="NZ_JABANE010000052.1"/>
</dbReference>
<dbReference type="Gene3D" id="1.25.40.10">
    <property type="entry name" value="Tetratricopeptide repeat domain"/>
    <property type="match status" value="1"/>
</dbReference>
<dbReference type="EMBL" id="JABANE010000052">
    <property type="protein sequence ID" value="NME69967.1"/>
    <property type="molecule type" value="Genomic_DNA"/>
</dbReference>
<sequence length="111" mass="13182">MNKDRLDQLFAFYKEDPSDPFVIYGIATEYASEENWSEAIKYYEILLNEHKTYTGTYYHAAYAYAENNQADKAEEIYKVGLKVCQEEKDHHALKELQSAYTNFQLEEDDEW</sequence>